<dbReference type="Proteomes" id="UP000789920">
    <property type="component" value="Unassembled WGS sequence"/>
</dbReference>
<sequence>IKLSVTGFPLTSLVTVPWFLGEVRGYSKLYDNINDYGIVYGIFSIILFLFFTDMCIYWIHRWLHLPLIYKILHKPHHRWI</sequence>
<gene>
    <name evidence="1" type="ORF">RPERSI_LOCUS20846</name>
</gene>
<dbReference type="EMBL" id="CAJVQC010059776">
    <property type="protein sequence ID" value="CAG8800098.1"/>
    <property type="molecule type" value="Genomic_DNA"/>
</dbReference>
<feature type="non-terminal residue" evidence="1">
    <location>
        <position position="80"/>
    </location>
</feature>
<keyword evidence="2" id="KW-1185">Reference proteome</keyword>
<reference evidence="1" key="1">
    <citation type="submission" date="2021-06" db="EMBL/GenBank/DDBJ databases">
        <authorList>
            <person name="Kallberg Y."/>
            <person name="Tangrot J."/>
            <person name="Rosling A."/>
        </authorList>
    </citation>
    <scope>NUCLEOTIDE SEQUENCE</scope>
    <source>
        <strain evidence="1">MA461A</strain>
    </source>
</reference>
<evidence type="ECO:0000313" key="2">
    <source>
        <dbReference type="Proteomes" id="UP000789920"/>
    </source>
</evidence>
<feature type="non-terminal residue" evidence="1">
    <location>
        <position position="1"/>
    </location>
</feature>
<name>A0ACA9RLS1_9GLOM</name>
<evidence type="ECO:0000313" key="1">
    <source>
        <dbReference type="EMBL" id="CAG8800098.1"/>
    </source>
</evidence>
<proteinExistence type="predicted"/>
<protein>
    <submittedName>
        <fullName evidence="1">20233_t:CDS:1</fullName>
    </submittedName>
</protein>
<comment type="caution">
    <text evidence="1">The sequence shown here is derived from an EMBL/GenBank/DDBJ whole genome shotgun (WGS) entry which is preliminary data.</text>
</comment>
<organism evidence="1 2">
    <name type="scientific">Racocetra persica</name>
    <dbReference type="NCBI Taxonomy" id="160502"/>
    <lineage>
        <taxon>Eukaryota</taxon>
        <taxon>Fungi</taxon>
        <taxon>Fungi incertae sedis</taxon>
        <taxon>Mucoromycota</taxon>
        <taxon>Glomeromycotina</taxon>
        <taxon>Glomeromycetes</taxon>
        <taxon>Diversisporales</taxon>
        <taxon>Gigasporaceae</taxon>
        <taxon>Racocetra</taxon>
    </lineage>
</organism>
<accession>A0ACA9RLS1</accession>